<dbReference type="PANTHER" id="PTHR33429">
    <property type="entry name" value="OS02G0708000 PROTEIN-RELATED"/>
    <property type="match status" value="1"/>
</dbReference>
<evidence type="ECO:0000256" key="2">
    <source>
        <dbReference type="SAM" id="Phobius"/>
    </source>
</evidence>
<accession>A0A8T0TGG7</accession>
<keyword evidence="2" id="KW-0472">Membrane</keyword>
<dbReference type="EMBL" id="CM029043">
    <property type="protein sequence ID" value="KAG2610912.1"/>
    <property type="molecule type" value="Genomic_DNA"/>
</dbReference>
<dbReference type="PANTHER" id="PTHR33429:SF44">
    <property type="match status" value="1"/>
</dbReference>
<reference evidence="3" key="1">
    <citation type="submission" date="2020-05" db="EMBL/GenBank/DDBJ databases">
        <title>WGS assembly of Panicum virgatum.</title>
        <authorList>
            <person name="Lovell J.T."/>
            <person name="Jenkins J."/>
            <person name="Shu S."/>
            <person name="Juenger T.E."/>
            <person name="Schmutz J."/>
        </authorList>
    </citation>
    <scope>NUCLEOTIDE SEQUENCE</scope>
    <source>
        <strain evidence="3">AP13</strain>
    </source>
</reference>
<organism evidence="3 4">
    <name type="scientific">Panicum virgatum</name>
    <name type="common">Blackwell switchgrass</name>
    <dbReference type="NCBI Taxonomy" id="38727"/>
    <lineage>
        <taxon>Eukaryota</taxon>
        <taxon>Viridiplantae</taxon>
        <taxon>Streptophyta</taxon>
        <taxon>Embryophyta</taxon>
        <taxon>Tracheophyta</taxon>
        <taxon>Spermatophyta</taxon>
        <taxon>Magnoliopsida</taxon>
        <taxon>Liliopsida</taxon>
        <taxon>Poales</taxon>
        <taxon>Poaceae</taxon>
        <taxon>PACMAD clade</taxon>
        <taxon>Panicoideae</taxon>
        <taxon>Panicodae</taxon>
        <taxon>Paniceae</taxon>
        <taxon>Panicinae</taxon>
        <taxon>Panicum</taxon>
        <taxon>Panicum sect. Hiantes</taxon>
    </lineage>
</organism>
<feature type="transmembrane region" description="Helical" evidence="2">
    <location>
        <begin position="107"/>
        <end position="130"/>
    </location>
</feature>
<protein>
    <submittedName>
        <fullName evidence="3">Uncharacterized protein</fullName>
    </submittedName>
</protein>
<name>A0A8T0TGG7_PANVG</name>
<feature type="region of interest" description="Disordered" evidence="1">
    <location>
        <begin position="151"/>
        <end position="180"/>
    </location>
</feature>
<gene>
    <name evidence="3" type="ORF">PVAP13_4KG226000</name>
</gene>
<evidence type="ECO:0000313" key="4">
    <source>
        <dbReference type="Proteomes" id="UP000823388"/>
    </source>
</evidence>
<dbReference type="Proteomes" id="UP000823388">
    <property type="component" value="Chromosome 4K"/>
</dbReference>
<dbReference type="AlphaFoldDB" id="A0A8T0TGG7"/>
<keyword evidence="2" id="KW-1133">Transmembrane helix</keyword>
<proteinExistence type="predicted"/>
<evidence type="ECO:0000256" key="1">
    <source>
        <dbReference type="SAM" id="MobiDB-lite"/>
    </source>
</evidence>
<comment type="caution">
    <text evidence="3">The sequence shown here is derived from an EMBL/GenBank/DDBJ whole genome shotgun (WGS) entry which is preliminary data.</text>
</comment>
<sequence length="180" mass="18970">MLLLNCKKARDTFAALTAPTSHPCSPHGHWHWRWHRLHPQLTPSAAHPPPTTNRVCHGAGARMAAAMPATPTTPPATTMPLPSYQVSGAGAGAAAPRHAGVSAGSSIGAFFGVLAAVLVLAALSCVFGRVCAAQAERPDESYDCSRLALWRRRRAPRRRPPPAAEAKQQPAPEGPPPPEP</sequence>
<keyword evidence="2" id="KW-0812">Transmembrane</keyword>
<evidence type="ECO:0000313" key="3">
    <source>
        <dbReference type="EMBL" id="KAG2610912.1"/>
    </source>
</evidence>
<keyword evidence="4" id="KW-1185">Reference proteome</keyword>
<feature type="compositionally biased region" description="Basic residues" evidence="1">
    <location>
        <begin position="151"/>
        <end position="160"/>
    </location>
</feature>